<gene>
    <name evidence="1" type="ORF">IMSHALPRED_002341</name>
</gene>
<protein>
    <submittedName>
        <fullName evidence="1">Uncharacterized protein</fullName>
    </submittedName>
</protein>
<name>A0A8H3IIQ1_9LECA</name>
<dbReference type="EMBL" id="CAJPDT010000014">
    <property type="protein sequence ID" value="CAF9915099.1"/>
    <property type="molecule type" value="Genomic_DNA"/>
</dbReference>
<sequence>MPPPPPPRNSDLTSAALKANWLARTKRRFFELNTLKWPPVSHTFCFAGLDPETFHNVIYGSNSGLENTLLNIYAEHGPVDLHVRGRDVDGRHYFKCAQPGNKYGPVKAVICISAPKVDKGRMAAAEAEVLRAEVEAHGSGSVVDQEEWEVVWSHEVLVEDDWVKV</sequence>
<organism evidence="1 2">
    <name type="scientific">Imshaugia aleurites</name>
    <dbReference type="NCBI Taxonomy" id="172621"/>
    <lineage>
        <taxon>Eukaryota</taxon>
        <taxon>Fungi</taxon>
        <taxon>Dikarya</taxon>
        <taxon>Ascomycota</taxon>
        <taxon>Pezizomycotina</taxon>
        <taxon>Lecanoromycetes</taxon>
        <taxon>OSLEUM clade</taxon>
        <taxon>Lecanoromycetidae</taxon>
        <taxon>Lecanorales</taxon>
        <taxon>Lecanorineae</taxon>
        <taxon>Parmeliaceae</taxon>
        <taxon>Imshaugia</taxon>
    </lineage>
</organism>
<dbReference type="Proteomes" id="UP000664534">
    <property type="component" value="Unassembled WGS sequence"/>
</dbReference>
<evidence type="ECO:0000313" key="2">
    <source>
        <dbReference type="Proteomes" id="UP000664534"/>
    </source>
</evidence>
<comment type="caution">
    <text evidence="1">The sequence shown here is derived from an EMBL/GenBank/DDBJ whole genome shotgun (WGS) entry which is preliminary data.</text>
</comment>
<evidence type="ECO:0000313" key="1">
    <source>
        <dbReference type="EMBL" id="CAF9915099.1"/>
    </source>
</evidence>
<reference evidence="1" key="1">
    <citation type="submission" date="2021-03" db="EMBL/GenBank/DDBJ databases">
        <authorList>
            <person name="Tagirdzhanova G."/>
        </authorList>
    </citation>
    <scope>NUCLEOTIDE SEQUENCE</scope>
</reference>
<accession>A0A8H3IIQ1</accession>
<keyword evidence="2" id="KW-1185">Reference proteome</keyword>
<dbReference type="AlphaFoldDB" id="A0A8H3IIQ1"/>
<proteinExistence type="predicted"/>
<dbReference type="OrthoDB" id="10311530at2759"/>